<gene>
    <name evidence="2" type="ORF">LARV_02478</name>
</gene>
<dbReference type="PROSITE" id="PS51387">
    <property type="entry name" value="FAD_PCMH"/>
    <property type="match status" value="1"/>
</dbReference>
<dbReference type="PANTHER" id="PTHR42659:SF9">
    <property type="entry name" value="XANTHINE DEHYDROGENASE FAD-BINDING SUBUNIT XDHB-RELATED"/>
    <property type="match status" value="1"/>
</dbReference>
<dbReference type="STRING" id="360412.LARV_02478"/>
<dbReference type="AlphaFoldDB" id="A0A0S7BHP9"/>
<dbReference type="RefSeq" id="WP_075073940.1">
    <property type="nucleotide sequence ID" value="NZ_DF967972.1"/>
</dbReference>
<name>A0A0S7BHP9_9CHLR</name>
<dbReference type="InterPro" id="IPR016169">
    <property type="entry name" value="FAD-bd_PCMH_sub2"/>
</dbReference>
<accession>A0A0S7BHP9</accession>
<dbReference type="GO" id="GO:0016491">
    <property type="term" value="F:oxidoreductase activity"/>
    <property type="evidence" value="ECO:0007669"/>
    <property type="project" value="InterPro"/>
</dbReference>
<organism evidence="2">
    <name type="scientific">Longilinea arvoryzae</name>
    <dbReference type="NCBI Taxonomy" id="360412"/>
    <lineage>
        <taxon>Bacteria</taxon>
        <taxon>Bacillati</taxon>
        <taxon>Chloroflexota</taxon>
        <taxon>Anaerolineae</taxon>
        <taxon>Anaerolineales</taxon>
        <taxon>Anaerolineaceae</taxon>
        <taxon>Longilinea</taxon>
    </lineage>
</organism>
<dbReference type="OrthoDB" id="161279at2"/>
<evidence type="ECO:0000313" key="2">
    <source>
        <dbReference type="EMBL" id="GAP14704.1"/>
    </source>
</evidence>
<dbReference type="Proteomes" id="UP000055060">
    <property type="component" value="Unassembled WGS sequence"/>
</dbReference>
<proteinExistence type="predicted"/>
<dbReference type="SUPFAM" id="SSF56176">
    <property type="entry name" value="FAD-binding/transporter-associated domain-like"/>
    <property type="match status" value="1"/>
</dbReference>
<sequence length="248" mass="27041">MIVEYHRPSTVAQALGLLSRSNPPTYPLGGGSVLSRKKGEDFAVVDLQNLKLGMIQSETDQLVIGATAYIQDLTENENSPAWLRNVCRREMGRNLRQMSTIGGFLMCANGRSSLAVTLLAADVQAIILPDNTPLSFQQILAVRENVRQPWLISQVVLDTSCTVKFEFIARSPVDLPILGIATAKWPSGRMRVVVGGFGSAPRLAYDGNAEIEISRAVESVLQDSGDEWASAEYRRSVAPAVVNRLLQS</sequence>
<keyword evidence="3" id="KW-1185">Reference proteome</keyword>
<dbReference type="Gene3D" id="3.30.465.10">
    <property type="match status" value="1"/>
</dbReference>
<dbReference type="Pfam" id="PF00941">
    <property type="entry name" value="FAD_binding_5"/>
    <property type="match status" value="1"/>
</dbReference>
<dbReference type="InterPro" id="IPR036318">
    <property type="entry name" value="FAD-bd_PCMH-like_sf"/>
</dbReference>
<evidence type="ECO:0000259" key="1">
    <source>
        <dbReference type="PROSITE" id="PS51387"/>
    </source>
</evidence>
<feature type="domain" description="FAD-binding PCMH-type" evidence="1">
    <location>
        <begin position="1"/>
        <end position="162"/>
    </location>
</feature>
<dbReference type="GO" id="GO:0071949">
    <property type="term" value="F:FAD binding"/>
    <property type="evidence" value="ECO:0007669"/>
    <property type="project" value="InterPro"/>
</dbReference>
<dbReference type="InterPro" id="IPR051312">
    <property type="entry name" value="Diverse_Substr_Oxidored"/>
</dbReference>
<evidence type="ECO:0000313" key="3">
    <source>
        <dbReference type="Proteomes" id="UP000055060"/>
    </source>
</evidence>
<dbReference type="InterPro" id="IPR002346">
    <property type="entry name" value="Mopterin_DH_FAD-bd"/>
</dbReference>
<dbReference type="EMBL" id="DF967972">
    <property type="protein sequence ID" value="GAP14704.1"/>
    <property type="molecule type" value="Genomic_DNA"/>
</dbReference>
<protein>
    <submittedName>
        <fullName evidence="2">Aerobic-type carbon monoxide dehydrogenase, middle subunit CoxM/CutM homologs</fullName>
    </submittedName>
</protein>
<dbReference type="SUPFAM" id="SSF55447">
    <property type="entry name" value="CO dehydrogenase flavoprotein C-terminal domain-like"/>
    <property type="match status" value="1"/>
</dbReference>
<dbReference type="InterPro" id="IPR036683">
    <property type="entry name" value="CO_DH_flav_C_dom_sf"/>
</dbReference>
<dbReference type="PANTHER" id="PTHR42659">
    <property type="entry name" value="XANTHINE DEHYDROGENASE SUBUNIT C-RELATED"/>
    <property type="match status" value="1"/>
</dbReference>
<dbReference type="InterPro" id="IPR016166">
    <property type="entry name" value="FAD-bd_PCMH"/>
</dbReference>
<reference evidence="2" key="1">
    <citation type="submission" date="2015-07" db="EMBL/GenBank/DDBJ databases">
        <title>Draft Genome Sequences of Anaerolinea thermolimosa IMO-1, Bellilinea caldifistulae GOMI-1, Leptolinea tardivitalis YMTK-2, Levilinea saccharolytica KIBI-1,Longilinea arvoryzae KOME-1, Previously Described as Members of the Anaerolineaceae (Chloroflexi).</title>
        <authorList>
            <person name="Sekiguchi Y."/>
            <person name="Ohashi A."/>
            <person name="Matsuura N."/>
            <person name="Tourlousse M.D."/>
        </authorList>
    </citation>
    <scope>NUCLEOTIDE SEQUENCE [LARGE SCALE GENOMIC DNA]</scope>
    <source>
        <strain evidence="2">KOME-1</strain>
    </source>
</reference>